<dbReference type="Proteomes" id="UP000177506">
    <property type="component" value="Unassembled WGS sequence"/>
</dbReference>
<feature type="signal peptide" evidence="1">
    <location>
        <begin position="1"/>
        <end position="19"/>
    </location>
</feature>
<protein>
    <submittedName>
        <fullName evidence="2">Uncharacterized protein</fullName>
    </submittedName>
</protein>
<keyword evidence="3" id="KW-1185">Reference proteome</keyword>
<name>A0A1G1TJU6_9BACT</name>
<gene>
    <name evidence="2" type="ORF">BEN49_20960</name>
</gene>
<feature type="chain" id="PRO_5009579612" evidence="1">
    <location>
        <begin position="20"/>
        <end position="60"/>
    </location>
</feature>
<keyword evidence="1" id="KW-0732">Signal</keyword>
<evidence type="ECO:0000256" key="1">
    <source>
        <dbReference type="SAM" id="SignalP"/>
    </source>
</evidence>
<dbReference type="RefSeq" id="WP_070742246.1">
    <property type="nucleotide sequence ID" value="NZ_MDZA01000085.1"/>
</dbReference>
<organism evidence="2 3">
    <name type="scientific">Hymenobacter coccineus</name>
    <dbReference type="NCBI Taxonomy" id="1908235"/>
    <lineage>
        <taxon>Bacteria</taxon>
        <taxon>Pseudomonadati</taxon>
        <taxon>Bacteroidota</taxon>
        <taxon>Cytophagia</taxon>
        <taxon>Cytophagales</taxon>
        <taxon>Hymenobacteraceae</taxon>
        <taxon>Hymenobacter</taxon>
    </lineage>
</organism>
<evidence type="ECO:0000313" key="2">
    <source>
        <dbReference type="EMBL" id="OGX91136.1"/>
    </source>
</evidence>
<proteinExistence type="predicted"/>
<accession>A0A1G1TJU6</accession>
<evidence type="ECO:0000313" key="3">
    <source>
        <dbReference type="Proteomes" id="UP000177506"/>
    </source>
</evidence>
<dbReference type="AlphaFoldDB" id="A0A1G1TJU6"/>
<dbReference type="EMBL" id="MDZA01000085">
    <property type="protein sequence ID" value="OGX91136.1"/>
    <property type="molecule type" value="Genomic_DNA"/>
</dbReference>
<sequence>MKYACFLLATLLGPLPWAAAQAPAAAPLQQALRAGRDERRLLLVGPPAPGTPTSSARKPC</sequence>
<reference evidence="2 3" key="1">
    <citation type="submission" date="2016-08" db="EMBL/GenBank/DDBJ databases">
        <title>Hymenobacter coccineus sp. nov., Hymenobacter lapidarius sp. nov. and Hymenobacter glacialis sp. nov., isolated from Antarctic soil.</title>
        <authorList>
            <person name="Sedlacek I."/>
            <person name="Kralova S."/>
            <person name="Kyrova K."/>
            <person name="Maslanova I."/>
            <person name="Stankova E."/>
            <person name="Vrbovska V."/>
            <person name="Nemec M."/>
            <person name="Bartak M."/>
            <person name="Svec P."/>
            <person name="Busse H.-J."/>
            <person name="Pantucek R."/>
        </authorList>
    </citation>
    <scope>NUCLEOTIDE SEQUENCE [LARGE SCALE GENOMIC DNA]</scope>
    <source>
        <strain evidence="2 3">CCM 8649</strain>
    </source>
</reference>
<comment type="caution">
    <text evidence="2">The sequence shown here is derived from an EMBL/GenBank/DDBJ whole genome shotgun (WGS) entry which is preliminary data.</text>
</comment>